<dbReference type="Proteomes" id="UP000017559">
    <property type="component" value="Unassembled WGS sequence"/>
</dbReference>
<keyword evidence="2" id="KW-1185">Reference proteome</keyword>
<organism evidence="1 2">
    <name type="scientific">Moniliophthora roreri (strain MCA 2997)</name>
    <name type="common">Cocoa frosty pod rot fungus</name>
    <name type="synonym">Crinipellis roreri</name>
    <dbReference type="NCBI Taxonomy" id="1381753"/>
    <lineage>
        <taxon>Eukaryota</taxon>
        <taxon>Fungi</taxon>
        <taxon>Dikarya</taxon>
        <taxon>Basidiomycota</taxon>
        <taxon>Agaricomycotina</taxon>
        <taxon>Agaricomycetes</taxon>
        <taxon>Agaricomycetidae</taxon>
        <taxon>Agaricales</taxon>
        <taxon>Marasmiineae</taxon>
        <taxon>Marasmiaceae</taxon>
        <taxon>Moniliophthora</taxon>
    </lineage>
</organism>
<sequence length="131" mass="15285">MIRNLFALNATFSLNTEQSQASIDDSAFRADIRFGFGRSLPRDTSCQKFTGVECDVPQMAFQLKLLQDSETGKDIPVDLFAYEERRITSRSPNVVGIIQHQFREATETFVKYERDLAHEDLEWDREMRKDW</sequence>
<evidence type="ECO:0000313" key="1">
    <source>
        <dbReference type="EMBL" id="ESK83966.1"/>
    </source>
</evidence>
<comment type="caution">
    <text evidence="1">The sequence shown here is derived from an EMBL/GenBank/DDBJ whole genome shotgun (WGS) entry which is preliminary data.</text>
</comment>
<evidence type="ECO:0000313" key="2">
    <source>
        <dbReference type="Proteomes" id="UP000017559"/>
    </source>
</evidence>
<accession>V2WTS7</accession>
<dbReference type="HOGENOM" id="CLU_001570_20_2_1"/>
<dbReference type="OrthoDB" id="2789670at2759"/>
<protein>
    <submittedName>
        <fullName evidence="1">Uncharacterized protein</fullName>
    </submittedName>
</protein>
<dbReference type="EMBL" id="AWSO01001405">
    <property type="protein sequence ID" value="ESK83966.1"/>
    <property type="molecule type" value="Genomic_DNA"/>
</dbReference>
<gene>
    <name evidence="1" type="ORF">Moror_7512</name>
</gene>
<proteinExistence type="predicted"/>
<name>V2WTS7_MONRO</name>
<dbReference type="AlphaFoldDB" id="V2WTS7"/>
<reference evidence="1 2" key="1">
    <citation type="journal article" date="2014" name="BMC Genomics">
        <title>Genome and secretome analysis of the hemibiotrophic fungal pathogen, Moniliophthora roreri, which causes frosty pod rot disease of cacao: mechanisms of the biotrophic and necrotrophic phases.</title>
        <authorList>
            <person name="Meinhardt L.W."/>
            <person name="Costa G.G.L."/>
            <person name="Thomazella D.P.T."/>
            <person name="Teixeira P.J.P.L."/>
            <person name="Carazzolle M.F."/>
            <person name="Schuster S.C."/>
            <person name="Carlson J.E."/>
            <person name="Guiltinan M.J."/>
            <person name="Mieczkowski P."/>
            <person name="Farmer A."/>
            <person name="Ramaraj T."/>
            <person name="Crozier J."/>
            <person name="Davis R.E."/>
            <person name="Shao J."/>
            <person name="Melnick R.L."/>
            <person name="Pereira G.A.G."/>
            <person name="Bailey B.A."/>
        </authorList>
    </citation>
    <scope>NUCLEOTIDE SEQUENCE [LARGE SCALE GENOMIC DNA]</scope>
    <source>
        <strain evidence="1 2">MCA 2997</strain>
    </source>
</reference>
<dbReference type="KEGG" id="mrr:Moror_7512"/>